<gene>
    <name evidence="9" type="ORF">JKKLCJKK_00142</name>
</gene>
<keyword evidence="6" id="KW-0598">Phosphotransferase system</keyword>
<keyword evidence="2" id="KW-0813">Transport</keyword>
<sequence length="155" mass="16662">MIKMLRVDHRLLHGQVAVSWKSALDVDCILVANDAVPGDALRKSAIKLAKPADTKLVIKTVDDSIAAINSGKTDKYKLFIVVESIADAARLCRECGIEHLNLGGTKATAGTRAISKAMNVTPEEEETLRALVSEGVDVEIQMVPDDSAVKVERAL</sequence>
<dbReference type="PROSITE" id="PS51101">
    <property type="entry name" value="PTS_EIIB_TYPE_4"/>
    <property type="match status" value="1"/>
</dbReference>
<evidence type="ECO:0000256" key="7">
    <source>
        <dbReference type="ARBA" id="ARBA00022777"/>
    </source>
</evidence>
<dbReference type="RefSeq" id="WP_152062919.1">
    <property type="nucleotide sequence ID" value="NZ_CABWIC010000007.1"/>
</dbReference>
<dbReference type="Proteomes" id="UP000405524">
    <property type="component" value="Unassembled WGS sequence"/>
</dbReference>
<dbReference type="OrthoDB" id="9788818at2"/>
<proteinExistence type="predicted"/>
<feature type="domain" description="PTS EIIB type-4" evidence="8">
    <location>
        <begin position="1"/>
        <end position="155"/>
    </location>
</feature>
<dbReference type="AlphaFoldDB" id="A0A5K1JQX0"/>
<dbReference type="Gene3D" id="3.40.35.10">
    <property type="entry name" value="Phosphotransferase system, sorbose subfamily IIB component"/>
    <property type="match status" value="1"/>
</dbReference>
<evidence type="ECO:0000256" key="4">
    <source>
        <dbReference type="ARBA" id="ARBA00022597"/>
    </source>
</evidence>
<dbReference type="EMBL" id="CABWIC010000007">
    <property type="protein sequence ID" value="VWL90754.1"/>
    <property type="molecule type" value="Genomic_DNA"/>
</dbReference>
<dbReference type="Pfam" id="PF03830">
    <property type="entry name" value="PTSIIB_sorb"/>
    <property type="match status" value="1"/>
</dbReference>
<evidence type="ECO:0000256" key="2">
    <source>
        <dbReference type="ARBA" id="ARBA00022448"/>
    </source>
</evidence>
<dbReference type="InterPro" id="IPR036667">
    <property type="entry name" value="PTS_IIB_sorbose-sp_sf"/>
</dbReference>
<evidence type="ECO:0000256" key="6">
    <source>
        <dbReference type="ARBA" id="ARBA00022683"/>
    </source>
</evidence>
<dbReference type="GO" id="GO:0005737">
    <property type="term" value="C:cytoplasm"/>
    <property type="evidence" value="ECO:0007669"/>
    <property type="project" value="UniProtKB-SubCell"/>
</dbReference>
<keyword evidence="4" id="KW-0762">Sugar transport</keyword>
<keyword evidence="5 9" id="KW-0808">Transferase</keyword>
<dbReference type="GO" id="GO:0008982">
    <property type="term" value="F:protein-N(PI)-phosphohistidine-sugar phosphotransferase activity"/>
    <property type="evidence" value="ECO:0007669"/>
    <property type="project" value="InterPro"/>
</dbReference>
<dbReference type="GO" id="GO:0009401">
    <property type="term" value="P:phosphoenolpyruvate-dependent sugar phosphotransferase system"/>
    <property type="evidence" value="ECO:0007669"/>
    <property type="project" value="UniProtKB-KW"/>
</dbReference>
<keyword evidence="7" id="KW-0418">Kinase</keyword>
<evidence type="ECO:0000256" key="5">
    <source>
        <dbReference type="ARBA" id="ARBA00022679"/>
    </source>
</evidence>
<accession>A0A5K1JQX0</accession>
<dbReference type="SUPFAM" id="SSF52728">
    <property type="entry name" value="PTS IIb component"/>
    <property type="match status" value="1"/>
</dbReference>
<reference evidence="9 10" key="1">
    <citation type="submission" date="2019-10" db="EMBL/GenBank/DDBJ databases">
        <authorList>
            <person name="Wolf R A."/>
        </authorList>
    </citation>
    <scope>NUCLEOTIDE SEQUENCE [LARGE SCALE GENOMIC DNA]</scope>
    <source>
        <strain evidence="9">Collinsella_intestinalis_DSM_13632</strain>
    </source>
</reference>
<dbReference type="GO" id="GO:0016301">
    <property type="term" value="F:kinase activity"/>
    <property type="evidence" value="ECO:0007669"/>
    <property type="project" value="UniProtKB-KW"/>
</dbReference>
<dbReference type="EC" id="2.7.1.-" evidence="9"/>
<keyword evidence="3" id="KW-0963">Cytoplasm</keyword>
<organism evidence="9 10">
    <name type="scientific">Collinsella intestinalis</name>
    <dbReference type="NCBI Taxonomy" id="147207"/>
    <lineage>
        <taxon>Bacteria</taxon>
        <taxon>Bacillati</taxon>
        <taxon>Actinomycetota</taxon>
        <taxon>Coriobacteriia</taxon>
        <taxon>Coriobacteriales</taxon>
        <taxon>Coriobacteriaceae</taxon>
        <taxon>Collinsella</taxon>
    </lineage>
</organism>
<comment type="subcellular location">
    <subcellularLocation>
        <location evidence="1">Cytoplasm</location>
    </subcellularLocation>
</comment>
<dbReference type="CDD" id="cd00001">
    <property type="entry name" value="PTS_IIB_man"/>
    <property type="match status" value="1"/>
</dbReference>
<evidence type="ECO:0000256" key="3">
    <source>
        <dbReference type="ARBA" id="ARBA00022490"/>
    </source>
</evidence>
<evidence type="ECO:0000256" key="1">
    <source>
        <dbReference type="ARBA" id="ARBA00004496"/>
    </source>
</evidence>
<dbReference type="GeneID" id="77465135"/>
<protein>
    <submittedName>
        <fullName evidence="9">Putative phosphotransferase enzyme IIB component</fullName>
        <ecNumber evidence="9">2.7.1.-</ecNumber>
    </submittedName>
</protein>
<evidence type="ECO:0000259" key="8">
    <source>
        <dbReference type="PROSITE" id="PS51101"/>
    </source>
</evidence>
<dbReference type="InterPro" id="IPR004720">
    <property type="entry name" value="PTS_IIB_sorbose-sp"/>
</dbReference>
<evidence type="ECO:0000313" key="10">
    <source>
        <dbReference type="Proteomes" id="UP000405524"/>
    </source>
</evidence>
<evidence type="ECO:0000313" key="9">
    <source>
        <dbReference type="EMBL" id="VWL90754.1"/>
    </source>
</evidence>
<name>A0A5K1JQX0_9ACTN</name>